<name>A0A7K0K0L6_9ACTO</name>
<keyword evidence="1" id="KW-0732">Signal</keyword>
<comment type="caution">
    <text evidence="2">The sequence shown here is derived from an EMBL/GenBank/DDBJ whole genome shotgun (WGS) entry which is preliminary data.</text>
</comment>
<feature type="signal peptide" evidence="1">
    <location>
        <begin position="1"/>
        <end position="20"/>
    </location>
</feature>
<proteinExistence type="predicted"/>
<keyword evidence="3" id="KW-1185">Reference proteome</keyword>
<evidence type="ECO:0000313" key="3">
    <source>
        <dbReference type="Proteomes" id="UP000442535"/>
    </source>
</evidence>
<gene>
    <name evidence="2" type="ORF">FYJ63_01730</name>
</gene>
<accession>A0A7K0K0L6</accession>
<dbReference type="Proteomes" id="UP000442535">
    <property type="component" value="Unassembled WGS sequence"/>
</dbReference>
<evidence type="ECO:0000256" key="1">
    <source>
        <dbReference type="SAM" id="SignalP"/>
    </source>
</evidence>
<organism evidence="2 3">
    <name type="scientific">Mobiluncus porci</name>
    <dbReference type="NCBI Taxonomy" id="2652278"/>
    <lineage>
        <taxon>Bacteria</taxon>
        <taxon>Bacillati</taxon>
        <taxon>Actinomycetota</taxon>
        <taxon>Actinomycetes</taxon>
        <taxon>Actinomycetales</taxon>
        <taxon>Actinomycetaceae</taxon>
        <taxon>Mobiluncus</taxon>
    </lineage>
</organism>
<dbReference type="PROSITE" id="PS51257">
    <property type="entry name" value="PROKAR_LIPOPROTEIN"/>
    <property type="match status" value="1"/>
</dbReference>
<dbReference type="AlphaFoldDB" id="A0A7K0K0L6"/>
<dbReference type="EMBL" id="VUMY01000002">
    <property type="protein sequence ID" value="MST48984.1"/>
    <property type="molecule type" value="Genomic_DNA"/>
</dbReference>
<feature type="chain" id="PRO_5039731441" evidence="1">
    <location>
        <begin position="21"/>
        <end position="227"/>
    </location>
</feature>
<protein>
    <submittedName>
        <fullName evidence="2">Uncharacterized protein</fullName>
    </submittedName>
</protein>
<evidence type="ECO:0000313" key="2">
    <source>
        <dbReference type="EMBL" id="MST48984.1"/>
    </source>
</evidence>
<reference evidence="2 3" key="1">
    <citation type="submission" date="2019-08" db="EMBL/GenBank/DDBJ databases">
        <title>In-depth cultivation of the pig gut microbiome towards novel bacterial diversity and tailored functional studies.</title>
        <authorList>
            <person name="Wylensek D."/>
            <person name="Hitch T.C.A."/>
            <person name="Clavel T."/>
        </authorList>
    </citation>
    <scope>NUCLEOTIDE SEQUENCE [LARGE SCALE GENOMIC DNA]</scope>
    <source>
        <strain evidence="2 3">RF-GAM-744-WT-7</strain>
    </source>
</reference>
<sequence length="227" mass="25217">MKIKRLFYLFPTAFAAFFLAGCTTPDYEKLAAEAAPQIPLTAEQKGYMLGPDDLTPQSTNGWTEAANSELGDFSEGLSQYICNLRDIDSITVYSEPYHHAMEASMLGPVLYQQVKVTKAQPLRDLMFKLKEQVPQCKSKSPFVWKLEANNQYSYDVVDDSKVPNSIVWKMTVKGNDDAGNEHQKLVYIAIMVKGEAMVALVLTGVDYTANDGIKPILDEAMAKVTAK</sequence>